<organism evidence="1 2">
    <name type="scientific">Caerostris extrusa</name>
    <name type="common">Bark spider</name>
    <name type="synonym">Caerostris bankana</name>
    <dbReference type="NCBI Taxonomy" id="172846"/>
    <lineage>
        <taxon>Eukaryota</taxon>
        <taxon>Metazoa</taxon>
        <taxon>Ecdysozoa</taxon>
        <taxon>Arthropoda</taxon>
        <taxon>Chelicerata</taxon>
        <taxon>Arachnida</taxon>
        <taxon>Araneae</taxon>
        <taxon>Araneomorphae</taxon>
        <taxon>Entelegynae</taxon>
        <taxon>Araneoidea</taxon>
        <taxon>Araneidae</taxon>
        <taxon>Caerostris</taxon>
    </lineage>
</organism>
<keyword evidence="2" id="KW-1185">Reference proteome</keyword>
<evidence type="ECO:0000313" key="2">
    <source>
        <dbReference type="Proteomes" id="UP001054945"/>
    </source>
</evidence>
<protein>
    <submittedName>
        <fullName evidence="1">Uncharacterized protein</fullName>
    </submittedName>
</protein>
<dbReference type="EMBL" id="BPLR01020182">
    <property type="protein sequence ID" value="GIX75608.1"/>
    <property type="molecule type" value="Genomic_DNA"/>
</dbReference>
<name>A0AAV4MTH8_CAEEX</name>
<evidence type="ECO:0000313" key="1">
    <source>
        <dbReference type="EMBL" id="GIX75608.1"/>
    </source>
</evidence>
<feature type="non-terminal residue" evidence="1">
    <location>
        <position position="1"/>
    </location>
</feature>
<accession>A0AAV4MTH8</accession>
<gene>
    <name evidence="1" type="ORF">CEXT_509341</name>
</gene>
<dbReference type="Proteomes" id="UP001054945">
    <property type="component" value="Unassembled WGS sequence"/>
</dbReference>
<proteinExistence type="predicted"/>
<dbReference type="AlphaFoldDB" id="A0AAV4MTH8"/>
<comment type="caution">
    <text evidence="1">The sequence shown here is derived from an EMBL/GenBank/DDBJ whole genome shotgun (WGS) entry which is preliminary data.</text>
</comment>
<sequence length="39" mass="4580">PPQSFEPNVVAAVPECHVHMHKRRQRDYIPCVIEEKTTH</sequence>
<reference evidence="1 2" key="1">
    <citation type="submission" date="2021-06" db="EMBL/GenBank/DDBJ databases">
        <title>Caerostris extrusa draft genome.</title>
        <authorList>
            <person name="Kono N."/>
            <person name="Arakawa K."/>
        </authorList>
    </citation>
    <scope>NUCLEOTIDE SEQUENCE [LARGE SCALE GENOMIC DNA]</scope>
</reference>